<feature type="region of interest" description="Disordered" evidence="1">
    <location>
        <begin position="1"/>
        <end position="188"/>
    </location>
</feature>
<dbReference type="AlphaFoldDB" id="A0AAV7PHC4"/>
<name>A0AAV7PHC4_PLEWA</name>
<accession>A0AAV7PHC4</accession>
<proteinExistence type="predicted"/>
<organism evidence="2 3">
    <name type="scientific">Pleurodeles waltl</name>
    <name type="common">Iberian ribbed newt</name>
    <dbReference type="NCBI Taxonomy" id="8319"/>
    <lineage>
        <taxon>Eukaryota</taxon>
        <taxon>Metazoa</taxon>
        <taxon>Chordata</taxon>
        <taxon>Craniata</taxon>
        <taxon>Vertebrata</taxon>
        <taxon>Euteleostomi</taxon>
        <taxon>Amphibia</taxon>
        <taxon>Batrachia</taxon>
        <taxon>Caudata</taxon>
        <taxon>Salamandroidea</taxon>
        <taxon>Salamandridae</taxon>
        <taxon>Pleurodelinae</taxon>
        <taxon>Pleurodeles</taxon>
    </lineage>
</organism>
<gene>
    <name evidence="2" type="ORF">NDU88_003595</name>
</gene>
<feature type="region of interest" description="Disordered" evidence="1">
    <location>
        <begin position="238"/>
        <end position="258"/>
    </location>
</feature>
<dbReference type="Proteomes" id="UP001066276">
    <property type="component" value="Chromosome 7"/>
</dbReference>
<evidence type="ECO:0000313" key="2">
    <source>
        <dbReference type="EMBL" id="KAJ1125158.1"/>
    </source>
</evidence>
<dbReference type="EMBL" id="JANPWB010000011">
    <property type="protein sequence ID" value="KAJ1125158.1"/>
    <property type="molecule type" value="Genomic_DNA"/>
</dbReference>
<protein>
    <submittedName>
        <fullName evidence="2">Uncharacterized protein</fullName>
    </submittedName>
</protein>
<sequence>MGAQISLQPGDLKPLYTPGNPSQGLRDRVQGYLPPSRAEDKAEASCSLPGSCPALGPRVWPRPLNPSQQGKPPLTQCAPRPSRVRQAGGKEHPHKALQGILQPGFSKPQLGLMHGGPNQPLTWGPEPSLHTRKPLPGPAGSCPKLFASQQGRAQSRGKGFPPWVLPQPWPGAQGLDGDPEPKPAGEASLGPVYAKTVQGTAGWRKGAPTPGFGTSVYSAGSQVWRRDPSGRAARLPHTQAIRAGQPRPLRCLAPEPLDPKGVRSSLSLVIQRKATPLSCTPCTPRDGGDRQQECTQPRGGLAGFEEPNVPSLGYLGQSGHLDVP</sequence>
<comment type="caution">
    <text evidence="2">The sequence shown here is derived from an EMBL/GenBank/DDBJ whole genome shotgun (WGS) entry which is preliminary data.</text>
</comment>
<evidence type="ECO:0000313" key="3">
    <source>
        <dbReference type="Proteomes" id="UP001066276"/>
    </source>
</evidence>
<evidence type="ECO:0000256" key="1">
    <source>
        <dbReference type="SAM" id="MobiDB-lite"/>
    </source>
</evidence>
<feature type="region of interest" description="Disordered" evidence="1">
    <location>
        <begin position="277"/>
        <end position="324"/>
    </location>
</feature>
<reference evidence="2" key="1">
    <citation type="journal article" date="2022" name="bioRxiv">
        <title>Sequencing and chromosome-scale assembly of the giantPleurodeles waltlgenome.</title>
        <authorList>
            <person name="Brown T."/>
            <person name="Elewa A."/>
            <person name="Iarovenko S."/>
            <person name="Subramanian E."/>
            <person name="Araus A.J."/>
            <person name="Petzold A."/>
            <person name="Susuki M."/>
            <person name="Suzuki K.-i.T."/>
            <person name="Hayashi T."/>
            <person name="Toyoda A."/>
            <person name="Oliveira C."/>
            <person name="Osipova E."/>
            <person name="Leigh N.D."/>
            <person name="Simon A."/>
            <person name="Yun M.H."/>
        </authorList>
    </citation>
    <scope>NUCLEOTIDE SEQUENCE</scope>
    <source>
        <strain evidence="2">20211129_DDA</strain>
        <tissue evidence="2">Liver</tissue>
    </source>
</reference>
<keyword evidence="3" id="KW-1185">Reference proteome</keyword>